<protein>
    <submittedName>
        <fullName evidence="2">Uncharacterized protein</fullName>
    </submittedName>
</protein>
<organism evidence="2">
    <name type="scientific">Oryza barthii</name>
    <dbReference type="NCBI Taxonomy" id="65489"/>
    <lineage>
        <taxon>Eukaryota</taxon>
        <taxon>Viridiplantae</taxon>
        <taxon>Streptophyta</taxon>
        <taxon>Embryophyta</taxon>
        <taxon>Tracheophyta</taxon>
        <taxon>Spermatophyta</taxon>
        <taxon>Magnoliopsida</taxon>
        <taxon>Liliopsida</taxon>
        <taxon>Poales</taxon>
        <taxon>Poaceae</taxon>
        <taxon>BOP clade</taxon>
        <taxon>Oryzoideae</taxon>
        <taxon>Oryzeae</taxon>
        <taxon>Oryzinae</taxon>
        <taxon>Oryza</taxon>
    </lineage>
</organism>
<proteinExistence type="predicted"/>
<evidence type="ECO:0000313" key="3">
    <source>
        <dbReference type="Proteomes" id="UP000026960"/>
    </source>
</evidence>
<dbReference type="HOGENOM" id="CLU_1423505_0_0_1"/>
<sequence length="191" mass="21409">MPNSSLGEGVSGGDGARRRWRREREREREQDELQLTLFRVPARKKLFLNRAVHGRLEAIEKSFSLETVKDIVDAIAWLVEKTWFPPCPATISYALAFNHAAACPRSNRGAVPRTSSPFPPSNTAVVARSSARAPRCRRIRRPSLLVVEPSSNPPCHSGMQKLADELDSEQLGLESKIMTIMNLEDPHPYPQ</sequence>
<keyword evidence="3" id="KW-1185">Reference proteome</keyword>
<dbReference type="Gramene" id="OBART11G22660.3">
    <property type="protein sequence ID" value="OBART11G22660.3"/>
    <property type="gene ID" value="OBART11G22660"/>
</dbReference>
<feature type="region of interest" description="Disordered" evidence="1">
    <location>
        <begin position="1"/>
        <end position="26"/>
    </location>
</feature>
<dbReference type="Proteomes" id="UP000026960">
    <property type="component" value="Chromosome 11"/>
</dbReference>
<evidence type="ECO:0000256" key="1">
    <source>
        <dbReference type="SAM" id="MobiDB-lite"/>
    </source>
</evidence>
<dbReference type="EnsemblPlants" id="OBART11G22660.3">
    <property type="protein sequence ID" value="OBART11G22660.3"/>
    <property type="gene ID" value="OBART11G22660"/>
</dbReference>
<name>A0A0D3HPW5_9ORYZ</name>
<reference evidence="2" key="2">
    <citation type="submission" date="2015-03" db="UniProtKB">
        <authorList>
            <consortium name="EnsemblPlants"/>
        </authorList>
    </citation>
    <scope>IDENTIFICATION</scope>
</reference>
<dbReference type="AlphaFoldDB" id="A0A0D3HPW5"/>
<evidence type="ECO:0000313" key="2">
    <source>
        <dbReference type="EnsemblPlants" id="OBART11G22660.3"/>
    </source>
</evidence>
<accession>A0A0D3HPW5</accession>
<reference evidence="2" key="1">
    <citation type="journal article" date="2009" name="Rice">
        <title>De Novo Next Generation Sequencing of Plant Genomes.</title>
        <authorList>
            <person name="Rounsley S."/>
            <person name="Marri P.R."/>
            <person name="Yu Y."/>
            <person name="He R."/>
            <person name="Sisneros N."/>
            <person name="Goicoechea J.L."/>
            <person name="Lee S.J."/>
            <person name="Angelova A."/>
            <person name="Kudrna D."/>
            <person name="Luo M."/>
            <person name="Affourtit J."/>
            <person name="Desany B."/>
            <person name="Knight J."/>
            <person name="Niazi F."/>
            <person name="Egholm M."/>
            <person name="Wing R.A."/>
        </authorList>
    </citation>
    <scope>NUCLEOTIDE SEQUENCE [LARGE SCALE GENOMIC DNA]</scope>
    <source>
        <strain evidence="2">cv. IRGC 105608</strain>
    </source>
</reference>